<accession>A0A409X5Q6</accession>
<evidence type="ECO:0000256" key="2">
    <source>
        <dbReference type="SAM" id="Phobius"/>
    </source>
</evidence>
<dbReference type="GO" id="GO:0016020">
    <property type="term" value="C:membrane"/>
    <property type="evidence" value="ECO:0007669"/>
    <property type="project" value="InterPro"/>
</dbReference>
<dbReference type="InterPro" id="IPR023201">
    <property type="entry name" value="SecY_dom_sf"/>
</dbReference>
<dbReference type="Pfam" id="PF00344">
    <property type="entry name" value="SecY"/>
    <property type="match status" value="2"/>
</dbReference>
<gene>
    <name evidence="3" type="ORF">CVT25_002243</name>
</gene>
<dbReference type="InterPro" id="IPR002208">
    <property type="entry name" value="SecY/SEC61-alpha"/>
</dbReference>
<feature type="transmembrane region" description="Helical" evidence="2">
    <location>
        <begin position="119"/>
        <end position="137"/>
    </location>
</feature>
<evidence type="ECO:0000313" key="4">
    <source>
        <dbReference type="Proteomes" id="UP000283269"/>
    </source>
</evidence>
<evidence type="ECO:0000256" key="1">
    <source>
        <dbReference type="RuleBase" id="RU004349"/>
    </source>
</evidence>
<organism evidence="3 4">
    <name type="scientific">Psilocybe cyanescens</name>
    <dbReference type="NCBI Taxonomy" id="93625"/>
    <lineage>
        <taxon>Eukaryota</taxon>
        <taxon>Fungi</taxon>
        <taxon>Dikarya</taxon>
        <taxon>Basidiomycota</taxon>
        <taxon>Agaricomycotina</taxon>
        <taxon>Agaricomycetes</taxon>
        <taxon>Agaricomycetidae</taxon>
        <taxon>Agaricales</taxon>
        <taxon>Agaricineae</taxon>
        <taxon>Strophariaceae</taxon>
        <taxon>Psilocybe</taxon>
    </lineage>
</organism>
<comment type="similarity">
    <text evidence="1">Belongs to the SecY/SEC61-alpha family.</text>
</comment>
<dbReference type="OrthoDB" id="420669at2759"/>
<reference evidence="3 4" key="1">
    <citation type="journal article" date="2018" name="Evol. Lett.">
        <title>Horizontal gene cluster transfer increased hallucinogenic mushroom diversity.</title>
        <authorList>
            <person name="Reynolds H.T."/>
            <person name="Vijayakumar V."/>
            <person name="Gluck-Thaler E."/>
            <person name="Korotkin H.B."/>
            <person name="Matheny P.B."/>
            <person name="Slot J.C."/>
        </authorList>
    </citation>
    <scope>NUCLEOTIDE SEQUENCE [LARGE SCALE GENOMIC DNA]</scope>
    <source>
        <strain evidence="3 4">2631</strain>
    </source>
</reference>
<evidence type="ECO:0000313" key="3">
    <source>
        <dbReference type="EMBL" id="PPQ86062.1"/>
    </source>
</evidence>
<dbReference type="GO" id="GO:0015031">
    <property type="term" value="P:protein transport"/>
    <property type="evidence" value="ECO:0007669"/>
    <property type="project" value="InterPro"/>
</dbReference>
<dbReference type="Proteomes" id="UP000283269">
    <property type="component" value="Unassembled WGS sequence"/>
</dbReference>
<keyword evidence="2" id="KW-0812">Transmembrane</keyword>
<keyword evidence="2" id="KW-1133">Transmembrane helix</keyword>
<keyword evidence="4" id="KW-1185">Reference proteome</keyword>
<dbReference type="EMBL" id="NHYD01002567">
    <property type="protein sequence ID" value="PPQ86062.1"/>
    <property type="molecule type" value="Genomic_DNA"/>
</dbReference>
<comment type="caution">
    <text evidence="3">The sequence shown here is derived from an EMBL/GenBank/DDBJ whole genome shotgun (WGS) entry which is preliminary data.</text>
</comment>
<sequence>MCLLLIIQLIVAALIVIVLHELLRKGYGLGSSINLFITINICESIVWNACSPTTVNIGRRSEFEGALVALFHLLFMWHDKGQVLREAFWREQLPNMMSLVSTVVAGYREGSIYKELKRVIPTVATFGGAILGLLSVATDRSGAIGSSTGILMAVTIIYSYWETGMRNRVGLRWLRLAICYK</sequence>
<name>A0A409X5Q6_PSICY</name>
<keyword evidence="2" id="KW-0472">Membrane</keyword>
<dbReference type="InParanoid" id="A0A409X5Q6"/>
<dbReference type="STRING" id="93625.A0A409X5Q6"/>
<dbReference type="SUPFAM" id="SSF103491">
    <property type="entry name" value="Preprotein translocase SecY subunit"/>
    <property type="match status" value="2"/>
</dbReference>
<dbReference type="PANTHER" id="PTHR10906">
    <property type="entry name" value="SECY/SEC61-ALPHA FAMILY MEMBER"/>
    <property type="match status" value="1"/>
</dbReference>
<protein>
    <submittedName>
        <fullName evidence="3">Uncharacterized protein</fullName>
    </submittedName>
</protein>
<dbReference type="AlphaFoldDB" id="A0A409X5Q6"/>
<dbReference type="Gene3D" id="1.10.3370.10">
    <property type="entry name" value="SecY subunit domain"/>
    <property type="match status" value="2"/>
</dbReference>
<feature type="transmembrane region" description="Helical" evidence="2">
    <location>
        <begin position="143"/>
        <end position="161"/>
    </location>
</feature>
<proteinExistence type="inferred from homology"/>
<feature type="transmembrane region" description="Helical" evidence="2">
    <location>
        <begin position="6"/>
        <end position="23"/>
    </location>
</feature>